<dbReference type="EMBL" id="LAZR01025696">
    <property type="protein sequence ID" value="KKL71080.1"/>
    <property type="molecule type" value="Genomic_DNA"/>
</dbReference>
<organism evidence="1">
    <name type="scientific">marine sediment metagenome</name>
    <dbReference type="NCBI Taxonomy" id="412755"/>
    <lineage>
        <taxon>unclassified sequences</taxon>
        <taxon>metagenomes</taxon>
        <taxon>ecological metagenomes</taxon>
    </lineage>
</organism>
<protein>
    <submittedName>
        <fullName evidence="1">Uncharacterized protein</fullName>
    </submittedName>
</protein>
<feature type="non-terminal residue" evidence="1">
    <location>
        <position position="1"/>
    </location>
</feature>
<comment type="caution">
    <text evidence="1">The sequence shown here is derived from an EMBL/GenBank/DDBJ whole genome shotgun (WGS) entry which is preliminary data.</text>
</comment>
<gene>
    <name evidence="1" type="ORF">LCGC14_2098480</name>
</gene>
<evidence type="ECO:0000313" key="1">
    <source>
        <dbReference type="EMBL" id="KKL71080.1"/>
    </source>
</evidence>
<proteinExistence type="predicted"/>
<dbReference type="AlphaFoldDB" id="A0A0F9GNS9"/>
<sequence>FPEKRFAVEIIEEEDDIILTHYTADQDSESKRE</sequence>
<reference evidence="1" key="1">
    <citation type="journal article" date="2015" name="Nature">
        <title>Complex archaea that bridge the gap between prokaryotes and eukaryotes.</title>
        <authorList>
            <person name="Spang A."/>
            <person name="Saw J.H."/>
            <person name="Jorgensen S.L."/>
            <person name="Zaremba-Niedzwiedzka K."/>
            <person name="Martijn J."/>
            <person name="Lind A.E."/>
            <person name="van Eijk R."/>
            <person name="Schleper C."/>
            <person name="Guy L."/>
            <person name="Ettema T.J."/>
        </authorList>
    </citation>
    <scope>NUCLEOTIDE SEQUENCE</scope>
</reference>
<name>A0A0F9GNS9_9ZZZZ</name>
<accession>A0A0F9GNS9</accession>